<evidence type="ECO:0008006" key="4">
    <source>
        <dbReference type="Google" id="ProtNLM"/>
    </source>
</evidence>
<reference evidence="2" key="1">
    <citation type="submission" date="2013-11" db="EMBL/GenBank/DDBJ databases">
        <title>Genome sequence of the fusiform rust pathogen reveals effectors for host alternation and coevolution with pine.</title>
        <authorList>
            <consortium name="DOE Joint Genome Institute"/>
            <person name="Smith K."/>
            <person name="Pendleton A."/>
            <person name="Kubisiak T."/>
            <person name="Anderson C."/>
            <person name="Salamov A."/>
            <person name="Aerts A."/>
            <person name="Riley R."/>
            <person name="Clum A."/>
            <person name="Lindquist E."/>
            <person name="Ence D."/>
            <person name="Campbell M."/>
            <person name="Kronenberg Z."/>
            <person name="Feau N."/>
            <person name="Dhillon B."/>
            <person name="Hamelin R."/>
            <person name="Burleigh J."/>
            <person name="Smith J."/>
            <person name="Yandell M."/>
            <person name="Nelson C."/>
            <person name="Grigoriev I."/>
            <person name="Davis J."/>
        </authorList>
    </citation>
    <scope>NUCLEOTIDE SEQUENCE</scope>
    <source>
        <strain evidence="2">G11</strain>
    </source>
</reference>
<keyword evidence="1" id="KW-1133">Transmembrane helix</keyword>
<dbReference type="AlphaFoldDB" id="A0A9P6TCA1"/>
<feature type="transmembrane region" description="Helical" evidence="1">
    <location>
        <begin position="102"/>
        <end position="125"/>
    </location>
</feature>
<accession>A0A9P6TCA1</accession>
<protein>
    <recommendedName>
        <fullName evidence="4">Pali-domain-containing protein</fullName>
    </recommendedName>
</protein>
<feature type="transmembrane region" description="Helical" evidence="1">
    <location>
        <begin position="7"/>
        <end position="25"/>
    </location>
</feature>
<evidence type="ECO:0000313" key="2">
    <source>
        <dbReference type="EMBL" id="KAG0147141.1"/>
    </source>
</evidence>
<comment type="caution">
    <text evidence="2">The sequence shown here is derived from an EMBL/GenBank/DDBJ whole genome shotgun (WGS) entry which is preliminary data.</text>
</comment>
<sequence>MIGPNTLGTIILLVATIILILVTSSSPLNPSIYFLAADVQSSVSTQNVAGIIRLGVFGYCIETPERMVCSDIKIGYALDPNVLLSLSLPESFRLTDSIIKGLTYVLVIHAIAAAFAALSVLSGIVSHIRDFQRTCWTSILSSCAASLALIGFIFDFIIFGIARKRMNDVEPRIVRAIFGPAIWMTLIAWVFLAFSGCFFCAGRCLFSGDRRKKRHSIQIDEKFHENKGSHRHV</sequence>
<keyword evidence="3" id="KW-1185">Reference proteome</keyword>
<evidence type="ECO:0000313" key="3">
    <source>
        <dbReference type="Proteomes" id="UP000886653"/>
    </source>
</evidence>
<name>A0A9P6TCA1_9BASI</name>
<evidence type="ECO:0000256" key="1">
    <source>
        <dbReference type="SAM" id="Phobius"/>
    </source>
</evidence>
<dbReference type="InterPro" id="IPR051380">
    <property type="entry name" value="pH-response_reg_palI/RIM9"/>
</dbReference>
<dbReference type="PANTHER" id="PTHR28013:SF4">
    <property type="entry name" value="MARVEL DOMAIN-CONTAINING PROTEIN"/>
    <property type="match status" value="1"/>
</dbReference>
<feature type="transmembrane region" description="Helical" evidence="1">
    <location>
        <begin position="182"/>
        <end position="206"/>
    </location>
</feature>
<feature type="transmembrane region" description="Helical" evidence="1">
    <location>
        <begin position="137"/>
        <end position="162"/>
    </location>
</feature>
<keyword evidence="1" id="KW-0812">Transmembrane</keyword>
<organism evidence="2 3">
    <name type="scientific">Cronartium quercuum f. sp. fusiforme G11</name>
    <dbReference type="NCBI Taxonomy" id="708437"/>
    <lineage>
        <taxon>Eukaryota</taxon>
        <taxon>Fungi</taxon>
        <taxon>Dikarya</taxon>
        <taxon>Basidiomycota</taxon>
        <taxon>Pucciniomycotina</taxon>
        <taxon>Pucciniomycetes</taxon>
        <taxon>Pucciniales</taxon>
        <taxon>Coleosporiaceae</taxon>
        <taxon>Cronartium</taxon>
    </lineage>
</organism>
<dbReference type="GO" id="GO:0035838">
    <property type="term" value="C:growing cell tip"/>
    <property type="evidence" value="ECO:0007669"/>
    <property type="project" value="TreeGrafter"/>
</dbReference>
<keyword evidence="1" id="KW-0472">Membrane</keyword>
<dbReference type="OrthoDB" id="3365245at2759"/>
<dbReference type="Pfam" id="PF06687">
    <property type="entry name" value="SUR7"/>
    <property type="match status" value="1"/>
</dbReference>
<dbReference type="PANTHER" id="PTHR28013">
    <property type="entry name" value="PROTEIN DCV1-RELATED"/>
    <property type="match status" value="1"/>
</dbReference>
<dbReference type="GO" id="GO:0005886">
    <property type="term" value="C:plasma membrane"/>
    <property type="evidence" value="ECO:0007669"/>
    <property type="project" value="InterPro"/>
</dbReference>
<dbReference type="GO" id="GO:0032153">
    <property type="term" value="C:cell division site"/>
    <property type="evidence" value="ECO:0007669"/>
    <property type="project" value="TreeGrafter"/>
</dbReference>
<gene>
    <name evidence="2" type="ORF">CROQUDRAFT_699735</name>
</gene>
<dbReference type="InterPro" id="IPR009571">
    <property type="entry name" value="SUR7/Rim9-like_fungi"/>
</dbReference>
<dbReference type="EMBL" id="MU167251">
    <property type="protein sequence ID" value="KAG0147141.1"/>
    <property type="molecule type" value="Genomic_DNA"/>
</dbReference>
<proteinExistence type="predicted"/>
<dbReference type="Proteomes" id="UP000886653">
    <property type="component" value="Unassembled WGS sequence"/>
</dbReference>